<keyword evidence="5" id="KW-1185">Reference proteome</keyword>
<dbReference type="InterPro" id="IPR001791">
    <property type="entry name" value="Laminin_G"/>
</dbReference>
<dbReference type="InterPro" id="IPR050372">
    <property type="entry name" value="Neurexin-related_CASP"/>
</dbReference>
<dbReference type="Gene3D" id="2.60.120.200">
    <property type="match status" value="2"/>
</dbReference>
<comment type="caution">
    <text evidence="1">Lacks conserved residue(s) required for the propagation of feature annotation.</text>
</comment>
<dbReference type="CDD" id="cd00110">
    <property type="entry name" value="LamG"/>
    <property type="match status" value="2"/>
</dbReference>
<dbReference type="AlphaFoldDB" id="A0A183J740"/>
<dbReference type="PANTHER" id="PTHR15036:SF49">
    <property type="entry name" value="AXOTACTIN"/>
    <property type="match status" value="1"/>
</dbReference>
<keyword evidence="2" id="KW-1133">Transmembrane helix</keyword>
<evidence type="ECO:0000256" key="1">
    <source>
        <dbReference type="PROSITE-ProRule" id="PRU00122"/>
    </source>
</evidence>
<keyword evidence="2" id="KW-0472">Membrane</keyword>
<dbReference type="PANTHER" id="PTHR15036">
    <property type="entry name" value="PIKACHURIN-LIKE PROTEIN"/>
    <property type="match status" value="1"/>
</dbReference>
<dbReference type="Proteomes" id="UP000270296">
    <property type="component" value="Unassembled WGS sequence"/>
</dbReference>
<accession>A0A183J740</accession>
<keyword evidence="2" id="KW-0812">Transmembrane</keyword>
<sequence>MILLIDGRLFVRIRGHKMNTTSPVDSDSDVLLNDGQWHSLSVIKQGRQMSFQLDNDPAKYLKNLPRSLTLKAGGGLLIGGIPKKLAAQSEMVSVALLSPFAYFFVIVAAAFKGITGFIGCVKNFVFNGEVKDLLALKGKNVSPCRSNFSPGIYARKSNYMRFDYVFGTGLTSIDLKFRTELAADGLLVALLDPSKQFVFFTLELRNAVVSASLFSSQRAMEYIELSSLPSQSLCDDRWHHVLFTAKQQAYLTVDGVQTDRALFDGAPWNNKDCTMFVAGLPRVL</sequence>
<dbReference type="PROSITE" id="PS50025">
    <property type="entry name" value="LAM_G_DOMAIN"/>
    <property type="match status" value="2"/>
</dbReference>
<evidence type="ECO:0000313" key="5">
    <source>
        <dbReference type="Proteomes" id="UP000270296"/>
    </source>
</evidence>
<dbReference type="SUPFAM" id="SSF49899">
    <property type="entry name" value="Concanavalin A-like lectins/glucanases"/>
    <property type="match status" value="2"/>
</dbReference>
<evidence type="ECO:0000313" key="4">
    <source>
        <dbReference type="EMBL" id="VDP42149.1"/>
    </source>
</evidence>
<evidence type="ECO:0000256" key="2">
    <source>
        <dbReference type="SAM" id="Phobius"/>
    </source>
</evidence>
<feature type="domain" description="Laminin G" evidence="3">
    <location>
        <begin position="1"/>
        <end position="144"/>
    </location>
</feature>
<gene>
    <name evidence="4" type="ORF">SBAD_LOCUS11688</name>
</gene>
<protein>
    <submittedName>
        <fullName evidence="6">LAM_G_DOMAIN domain-containing protein</fullName>
    </submittedName>
</protein>
<name>A0A183J740_9BILA</name>
<dbReference type="GO" id="GO:0016020">
    <property type="term" value="C:membrane"/>
    <property type="evidence" value="ECO:0007669"/>
    <property type="project" value="UniProtKB-SubCell"/>
</dbReference>
<dbReference type="WBParaSite" id="SBAD_0001207801-mRNA-1">
    <property type="protein sequence ID" value="SBAD_0001207801-mRNA-1"/>
    <property type="gene ID" value="SBAD_0001207801"/>
</dbReference>
<reference evidence="6" key="1">
    <citation type="submission" date="2016-06" db="UniProtKB">
        <authorList>
            <consortium name="WormBaseParasite"/>
        </authorList>
    </citation>
    <scope>IDENTIFICATION</scope>
</reference>
<evidence type="ECO:0000259" key="3">
    <source>
        <dbReference type="PROSITE" id="PS50025"/>
    </source>
</evidence>
<dbReference type="Pfam" id="PF02210">
    <property type="entry name" value="Laminin_G_2"/>
    <property type="match status" value="2"/>
</dbReference>
<feature type="transmembrane region" description="Helical" evidence="2">
    <location>
        <begin position="91"/>
        <end position="111"/>
    </location>
</feature>
<dbReference type="EMBL" id="UZAM01016185">
    <property type="protein sequence ID" value="VDP42149.1"/>
    <property type="molecule type" value="Genomic_DNA"/>
</dbReference>
<proteinExistence type="predicted"/>
<reference evidence="4 5" key="2">
    <citation type="submission" date="2018-11" db="EMBL/GenBank/DDBJ databases">
        <authorList>
            <consortium name="Pathogen Informatics"/>
        </authorList>
    </citation>
    <scope>NUCLEOTIDE SEQUENCE [LARGE SCALE GENOMIC DNA]</scope>
</reference>
<feature type="domain" description="Laminin G" evidence="3">
    <location>
        <begin position="149"/>
        <end position="284"/>
    </location>
</feature>
<dbReference type="InterPro" id="IPR013320">
    <property type="entry name" value="ConA-like_dom_sf"/>
</dbReference>
<organism evidence="6">
    <name type="scientific">Soboliphyme baturini</name>
    <dbReference type="NCBI Taxonomy" id="241478"/>
    <lineage>
        <taxon>Eukaryota</taxon>
        <taxon>Metazoa</taxon>
        <taxon>Ecdysozoa</taxon>
        <taxon>Nematoda</taxon>
        <taxon>Enoplea</taxon>
        <taxon>Dorylaimia</taxon>
        <taxon>Dioctophymatida</taxon>
        <taxon>Dioctophymatoidea</taxon>
        <taxon>Soboliphymatidae</taxon>
        <taxon>Soboliphyme</taxon>
    </lineage>
</organism>
<evidence type="ECO:0000313" key="6">
    <source>
        <dbReference type="WBParaSite" id="SBAD_0001207801-mRNA-1"/>
    </source>
</evidence>